<sequence>MIMCYSFFLHIINLKCTGIVLNDKLNSLDINNIDQNMVNVDEKKKHILEGIWRTFFGKNALLKSNRSYSKDIKIKEKLEKLKTVTQELEDASKRPEPVPVEKKESKEKDKSADNATADLTKEPLKALQKQVGFSKELLELSNKKINDLKKENEELKKKNNDNLKPKDNDTSPKPNNEKEPKEEEKNKKRKKDSDSKSKEKDTESQSEDKEKKKKNKKYSKSKDKNRKDRKGKDSDSDSSSKDSDKDSHSEDKNRRKNKKYKKEKDSHSDDKHKDSRSEESDTESHSDDEDRRKNKKYKKEKDSSDSNSKRYSRRRTQSSTSEILSECSSSSMDNRRNNYTHPGRSKNMRKHSKRKGTDSGYDGDASSAATDSCSDMLERYKRRRRKKPSNRMPSHQHPCMPPYGGQSPAFNPFNSYNMHNQNCNNSPMHQPWCHPYGGAYGPNMHDCYNQQGNANYDCLAQHMQGMKVPSDDVLLSIEKFDPLRNMDESCSSSEETERRRPF</sequence>
<feature type="compositionally biased region" description="Basic residues" evidence="1">
    <location>
        <begin position="343"/>
        <end position="354"/>
    </location>
</feature>
<dbReference type="AlphaFoldDB" id="A0A1W0E4T2"/>
<feature type="compositionally biased region" description="Basic residues" evidence="1">
    <location>
        <begin position="380"/>
        <end position="389"/>
    </location>
</feature>
<feature type="signal peptide" evidence="2">
    <location>
        <begin position="1"/>
        <end position="18"/>
    </location>
</feature>
<keyword evidence="2" id="KW-0732">Signal</keyword>
<feature type="compositionally biased region" description="Low complexity" evidence="1">
    <location>
        <begin position="358"/>
        <end position="375"/>
    </location>
</feature>
<dbReference type="EMBL" id="MNPJ01000021">
    <property type="protein sequence ID" value="OQS54287.1"/>
    <property type="molecule type" value="Genomic_DNA"/>
</dbReference>
<feature type="compositionally biased region" description="Basic and acidic residues" evidence="1">
    <location>
        <begin position="262"/>
        <end position="292"/>
    </location>
</feature>
<keyword evidence="4" id="KW-1185">Reference proteome</keyword>
<protein>
    <submittedName>
        <fullName evidence="3">Uncharacterized protein</fullName>
    </submittedName>
</protein>
<accession>A0A1W0E4T2</accession>
<feature type="compositionally biased region" description="Basic and acidic residues" evidence="1">
    <location>
        <begin position="299"/>
        <end position="308"/>
    </location>
</feature>
<feature type="chain" id="PRO_5012009085" evidence="2">
    <location>
        <begin position="19"/>
        <end position="502"/>
    </location>
</feature>
<evidence type="ECO:0000256" key="1">
    <source>
        <dbReference type="SAM" id="MobiDB-lite"/>
    </source>
</evidence>
<evidence type="ECO:0000313" key="4">
    <source>
        <dbReference type="Proteomes" id="UP000192758"/>
    </source>
</evidence>
<feature type="compositionally biased region" description="Low complexity" evidence="1">
    <location>
        <begin position="317"/>
        <end position="331"/>
    </location>
</feature>
<proteinExistence type="predicted"/>
<reference evidence="3 4" key="1">
    <citation type="journal article" date="2017" name="Environ. Microbiol.">
        <title>Decay of the glycolytic pathway and adaptation to intranuclear parasitism within Enterocytozoonidae microsporidia.</title>
        <authorList>
            <person name="Wiredu Boakye D."/>
            <person name="Jaroenlak P."/>
            <person name="Prachumwat A."/>
            <person name="Williams T.A."/>
            <person name="Bateman K.S."/>
            <person name="Itsathitphaisarn O."/>
            <person name="Sritunyalucksana K."/>
            <person name="Paszkiewicz K.H."/>
            <person name="Moore K.A."/>
            <person name="Stentiford G.D."/>
            <person name="Williams B.A."/>
        </authorList>
    </citation>
    <scope>NUCLEOTIDE SEQUENCE [LARGE SCALE GENOMIC DNA]</scope>
    <source>
        <strain evidence="3 4">TH1</strain>
    </source>
</reference>
<evidence type="ECO:0000313" key="3">
    <source>
        <dbReference type="EMBL" id="OQS54287.1"/>
    </source>
</evidence>
<feature type="region of interest" description="Disordered" evidence="1">
    <location>
        <begin position="86"/>
        <end position="123"/>
    </location>
</feature>
<gene>
    <name evidence="3" type="ORF">EHP00_1119</name>
</gene>
<dbReference type="Proteomes" id="UP000192758">
    <property type="component" value="Unassembled WGS sequence"/>
</dbReference>
<evidence type="ECO:0000256" key="2">
    <source>
        <dbReference type="SAM" id="SignalP"/>
    </source>
</evidence>
<feature type="compositionally biased region" description="Basic and acidic residues" evidence="1">
    <location>
        <begin position="220"/>
        <end position="253"/>
    </location>
</feature>
<dbReference type="VEuPathDB" id="MicrosporidiaDB:EHP00_1119"/>
<feature type="compositionally biased region" description="Basic and acidic residues" evidence="1">
    <location>
        <begin position="90"/>
        <end position="112"/>
    </location>
</feature>
<comment type="caution">
    <text evidence="3">The sequence shown here is derived from an EMBL/GenBank/DDBJ whole genome shotgun (WGS) entry which is preliminary data.</text>
</comment>
<organism evidence="3 4">
    <name type="scientific">Ecytonucleospora hepatopenaei</name>
    <dbReference type="NCBI Taxonomy" id="646526"/>
    <lineage>
        <taxon>Eukaryota</taxon>
        <taxon>Fungi</taxon>
        <taxon>Fungi incertae sedis</taxon>
        <taxon>Microsporidia</taxon>
        <taxon>Enterocytozoonidae</taxon>
        <taxon>Ecytonucleospora</taxon>
    </lineage>
</organism>
<feature type="region of interest" description="Disordered" evidence="1">
    <location>
        <begin position="150"/>
        <end position="403"/>
    </location>
</feature>
<feature type="compositionally biased region" description="Basic and acidic residues" evidence="1">
    <location>
        <begin position="150"/>
        <end position="210"/>
    </location>
</feature>
<name>A0A1W0E4T2_9MICR</name>